<dbReference type="NCBIfam" id="TIGR02552">
    <property type="entry name" value="LcrH_SycD"/>
    <property type="match status" value="1"/>
</dbReference>
<dbReference type="EMBL" id="CP106881">
    <property type="protein sequence ID" value="UYG52806.1"/>
    <property type="molecule type" value="Genomic_DNA"/>
</dbReference>
<proteinExistence type="predicted"/>
<dbReference type="RefSeq" id="WP_231043333.1">
    <property type="nucleotide sequence ID" value="NZ_CP106881.1"/>
</dbReference>
<accession>A0ABY6GD28</accession>
<organism evidence="1 2">
    <name type="scientific">Comamonas endophytica</name>
    <dbReference type="NCBI Taxonomy" id="2949090"/>
    <lineage>
        <taxon>Bacteria</taxon>
        <taxon>Pseudomonadati</taxon>
        <taxon>Pseudomonadota</taxon>
        <taxon>Betaproteobacteria</taxon>
        <taxon>Burkholderiales</taxon>
        <taxon>Comamonadaceae</taxon>
        <taxon>Comamonas</taxon>
    </lineage>
</organism>
<protein>
    <submittedName>
        <fullName evidence="1">SycD/LcrH family type III secretion system chaperone</fullName>
    </submittedName>
</protein>
<reference evidence="1" key="1">
    <citation type="submission" date="2022-09" db="EMBL/GenBank/DDBJ databases">
        <title>The complete genome of Acidovorax sp. 5MLIR.</title>
        <authorList>
            <person name="Liu L."/>
            <person name="Yue J."/>
            <person name="Yang F."/>
            <person name="Yuan J."/>
            <person name="Li L."/>
        </authorList>
    </citation>
    <scope>NUCLEOTIDE SEQUENCE</scope>
    <source>
        <strain evidence="1">5MLIR</strain>
    </source>
</reference>
<dbReference type="InterPro" id="IPR005415">
    <property type="entry name" value="T3SS_Ca_resp_chp_LcrH/SycD"/>
</dbReference>
<dbReference type="SUPFAM" id="SSF48452">
    <property type="entry name" value="TPR-like"/>
    <property type="match status" value="1"/>
</dbReference>
<dbReference type="Proteomes" id="UP001162800">
    <property type="component" value="Chromosome"/>
</dbReference>
<dbReference type="PRINTS" id="PR01595">
    <property type="entry name" value="SYCDCHAPRONE"/>
</dbReference>
<dbReference type="InterPro" id="IPR011990">
    <property type="entry name" value="TPR-like_helical_dom_sf"/>
</dbReference>
<gene>
    <name evidence="1" type="ORF">M9799_06080</name>
</gene>
<name>A0ABY6GD28_9BURK</name>
<dbReference type="Gene3D" id="1.25.40.10">
    <property type="entry name" value="Tetratricopeptide repeat domain"/>
    <property type="match status" value="1"/>
</dbReference>
<evidence type="ECO:0000313" key="2">
    <source>
        <dbReference type="Proteomes" id="UP001162800"/>
    </source>
</evidence>
<keyword evidence="2" id="KW-1185">Reference proteome</keyword>
<evidence type="ECO:0000313" key="1">
    <source>
        <dbReference type="EMBL" id="UYG52806.1"/>
    </source>
</evidence>
<sequence length="167" mass="18505">MTASTADVSETEQLSERIVEFLSAGGTLGELHGHGEAHLESLYALGHHLYSNTRYHDAKLIFGYLVIQNHREPRYTNAYASSLKMTGDAKEAIKYYSISSMLDMDDPFPTFYTAECLLTLNFITEAKEALGFVLQRCDAPQYSELKARAEAMLGLLDTSPTAAPKSE</sequence>